<sequence>MGLGSVGRPVPSFVKWQAGRQPRPWPNGLAIRGFCGYLIAMPDQDTFLPKLGPKRQAECPHCSNRVAISLRNLRWIHPEPKTPGAMQRPGRHVEEQVWSCDFCDMAVIELYSVIRFPMKGNKHITDDREQTLICRVWPEQEPRPHSQDAPDEIRDLFLEAGRAEAAAAFRLAGVGYRSVVEASCKERGAAGKSLHAVIGDLARLDVPQSVIDGFHEARLLGNDSVHDGLEYAPDEIADVADLIK</sequence>
<proteinExistence type="predicted"/>
<protein>
    <recommendedName>
        <fullName evidence="1">DUF4145 domain-containing protein</fullName>
    </recommendedName>
</protein>
<feature type="domain" description="DUF4145" evidence="1">
    <location>
        <begin position="167"/>
        <end position="243"/>
    </location>
</feature>
<evidence type="ECO:0000313" key="2">
    <source>
        <dbReference type="EMBL" id="ACS50137.1"/>
    </source>
</evidence>
<organism evidence="2">
    <name type="scientific">Streptomyces hygroscopicus</name>
    <dbReference type="NCBI Taxonomy" id="1912"/>
    <lineage>
        <taxon>Bacteria</taxon>
        <taxon>Bacillati</taxon>
        <taxon>Actinomycetota</taxon>
        <taxon>Actinomycetes</taxon>
        <taxon>Kitasatosporales</taxon>
        <taxon>Streptomycetaceae</taxon>
        <taxon>Streptomyces</taxon>
        <taxon>Streptomyces violaceusniger group</taxon>
    </lineage>
</organism>
<dbReference type="InterPro" id="IPR025285">
    <property type="entry name" value="DUF4145"/>
</dbReference>
<reference evidence="2" key="1">
    <citation type="journal article" date="2010" name="Appl. Environ. Microbiol.">
        <title>Identification and analysis of the biosynthetic gene cluster encoding the thiopeptide antibiotic cyclothiazomycin in Streptomyces hygroscopicus 10-22.</title>
        <authorList>
            <person name="Wang J."/>
            <person name="Yu Y."/>
            <person name="Tang K."/>
            <person name="Liu W."/>
            <person name="He X."/>
            <person name="Huang X."/>
            <person name="Deng Z."/>
        </authorList>
    </citation>
    <scope>NUCLEOTIDE SEQUENCE</scope>
    <source>
        <strain evidence="2">10-22</strain>
    </source>
</reference>
<dbReference type="Pfam" id="PF13643">
    <property type="entry name" value="DUF4145"/>
    <property type="match status" value="1"/>
</dbReference>
<accession>D5MEH1</accession>
<evidence type="ECO:0000259" key="1">
    <source>
        <dbReference type="Pfam" id="PF13643"/>
    </source>
</evidence>
<name>D5MEH1_STRHY</name>
<dbReference type="EMBL" id="FJ472825">
    <property type="protein sequence ID" value="ACS50137.1"/>
    <property type="molecule type" value="Genomic_DNA"/>
</dbReference>
<dbReference type="AlphaFoldDB" id="D5MEH1"/>